<dbReference type="GO" id="GO:0000184">
    <property type="term" value="P:nuclear-transcribed mRNA catabolic process, nonsense-mediated decay"/>
    <property type="evidence" value="ECO:0007669"/>
    <property type="project" value="UniProtKB-UniRule"/>
</dbReference>
<sequence>MVMKNNKIFFNLSESDFSEWPVEEGKKLVVISFFGKSLQDTEAVKNSNFKSFREKNKETNTPASCLKYMYFQVKIDGCYDINQNIIYLHLSGVLDVHCLTSVLDRVSPALADKGYLTTWANLKHEYARALLFLFSISHIMVVCHPVPVFDLNYLHLFRALDTVRAKTFAKLSNFLSNINGLPKEWLENGRPCSPRMLFRFDSCSKAVKDVKKLEHALEDQIYHILKKCSLIYNISSNSLFAIPVNQEFVFVETNQEHPPRQTNKMMNNIIQNCLSTQPKINILEYLTVENEMKQAQNLHSFDKFLAAHVNLAFTKGFNDNVGRHLQTPSFALVPSDVFHLVAKRTHSFLVKENTKETKSESESDDGEQDLFDVLSEHLDIDAKFSEARCSKVLPLAVATYQQNSPFHYTREYHESKLAQAMSVLVMHGRGSMIDKYAAQLEKECIKHWQNGRQMCQVLSLTGHPCTNAIHKGGSTEGVIDPSVVESTDRNRETLEVKEHSSGVRYVSTCNCGRRQGPRPDPYTLKAANYEFYTLLAEECGCDEFDVVRFPVFQPSTKDYKAAQLLGRRDNRSDLPKSEMGVVTPQDPFSLACVSGQSDLESDVPLDPRLSCHQIGGRATDQEIVIHVSNNSEDKDKNLIRQPSTTEYLPTMLHTESPSGLLPQFSSWSLVCLGPSSLYSHNVGLQDQPGLIPGSSYLLPWDVTVRLEHDKKGGTCSAEVSEYRKSHVMRVRKNKADQSEFVVKIFVGVEYECPRGHRFMAAGPDKIMKTTNCGQVKDTAQKVTSADMPLYFPCVCRSNKPLIAQLMRIHMVTPKAPVRVTLNPKVQPAPNAPIFVASADQPIVLTQSAYWVLRLPFVYMGDQGPFLPPQEHTLAQQGKFLSGCYGITEIRARDAD</sequence>
<protein>
    <recommendedName>
        <fullName evidence="3 4">Nonsense-mediated mRNA decay factor SMG8</fullName>
    </recommendedName>
</protein>
<proteinExistence type="inferred from homology"/>
<organism evidence="5 6">
    <name type="scientific">Polyplax serrata</name>
    <name type="common">Common mouse louse</name>
    <dbReference type="NCBI Taxonomy" id="468196"/>
    <lineage>
        <taxon>Eukaryota</taxon>
        <taxon>Metazoa</taxon>
        <taxon>Ecdysozoa</taxon>
        <taxon>Arthropoda</taxon>
        <taxon>Hexapoda</taxon>
        <taxon>Insecta</taxon>
        <taxon>Pterygota</taxon>
        <taxon>Neoptera</taxon>
        <taxon>Paraneoptera</taxon>
        <taxon>Psocodea</taxon>
        <taxon>Troctomorpha</taxon>
        <taxon>Phthiraptera</taxon>
        <taxon>Anoplura</taxon>
        <taxon>Polyplacidae</taxon>
        <taxon>Polyplax</taxon>
    </lineage>
</organism>
<reference evidence="5 6" key="1">
    <citation type="submission" date="2023-10" db="EMBL/GenBank/DDBJ databases">
        <title>Genomes of two closely related lineages of the louse Polyplax serrata with different host specificities.</title>
        <authorList>
            <person name="Martinu J."/>
            <person name="Tarabai H."/>
            <person name="Stefka J."/>
            <person name="Hypsa V."/>
        </authorList>
    </citation>
    <scope>NUCLEOTIDE SEQUENCE [LARGE SCALE GENOMIC DNA]</scope>
    <source>
        <strain evidence="5">HR10_N</strain>
    </source>
</reference>
<accession>A0AAN8SEI5</accession>
<evidence type="ECO:0000313" key="5">
    <source>
        <dbReference type="EMBL" id="KAK6645300.1"/>
    </source>
</evidence>
<comment type="function">
    <text evidence="4">Involved in nonsense-mediated decay (NMD) of mRNAs containing premature stop codons.</text>
</comment>
<comment type="similarity">
    <text evidence="1 4">Belongs to the SMG8 family.</text>
</comment>
<dbReference type="InterPro" id="IPR019354">
    <property type="entry name" value="SMG8-like"/>
</dbReference>
<evidence type="ECO:0000256" key="2">
    <source>
        <dbReference type="ARBA" id="ARBA00023161"/>
    </source>
</evidence>
<dbReference type="Pfam" id="PF10220">
    <property type="entry name" value="Smg8_Smg9"/>
    <property type="match status" value="1"/>
</dbReference>
<evidence type="ECO:0000313" key="6">
    <source>
        <dbReference type="Proteomes" id="UP001372834"/>
    </source>
</evidence>
<comment type="caution">
    <text evidence="5">The sequence shown here is derived from an EMBL/GenBank/DDBJ whole genome shotgun (WGS) entry which is preliminary data.</text>
</comment>
<dbReference type="PANTHER" id="PTHR13091:SF0">
    <property type="entry name" value="NONSENSE-MEDIATED MRNA DECAY FACTOR SMG8"/>
    <property type="match status" value="1"/>
</dbReference>
<dbReference type="EMBL" id="JAWJWE010000001">
    <property type="protein sequence ID" value="KAK6645300.1"/>
    <property type="molecule type" value="Genomic_DNA"/>
</dbReference>
<evidence type="ECO:0000256" key="1">
    <source>
        <dbReference type="ARBA" id="ARBA00006443"/>
    </source>
</evidence>
<keyword evidence="2 4" id="KW-0866">Nonsense-mediated mRNA decay</keyword>
<gene>
    <name evidence="5" type="ORF">RUM43_001576</name>
</gene>
<dbReference type="PANTHER" id="PTHR13091">
    <property type="entry name" value="AMPLIFIED IN BREAST CANCER 2-RELATED"/>
    <property type="match status" value="1"/>
</dbReference>
<dbReference type="Proteomes" id="UP001372834">
    <property type="component" value="Unassembled WGS sequence"/>
</dbReference>
<evidence type="ECO:0000256" key="4">
    <source>
        <dbReference type="RuleBase" id="RU367133"/>
    </source>
</evidence>
<name>A0AAN8SEI5_POLSC</name>
<evidence type="ECO:0000256" key="3">
    <source>
        <dbReference type="ARBA" id="ARBA00029509"/>
    </source>
</evidence>
<dbReference type="AlphaFoldDB" id="A0AAN8SEI5"/>